<name>A0AB39BTN8_9BACI</name>
<evidence type="ECO:0000256" key="3">
    <source>
        <dbReference type="ARBA" id="ARBA00023125"/>
    </source>
</evidence>
<sequence length="300" mass="34450">MTQPRLLLIDGFNLLSRGYFATSYGKSDEQLSTNSEGLYTNALRVFFQKLMNLITEHDITHVAVAWDVKREDSVRRQYAPTYKETRNELPSPLIQQYETCTRLLEKIGIMQLTVPPYEADDAIGAIACQWSKRNDGHCFIYSNDRDLLQLLDERTTQIIASKKGEILYTHKHFQEEYGITPTQWIDVKALLGDKSDNIPGCPGVGEKSALPLIQQYGSVEGVYQQLDKEEFDPAYKRYQKKLLVGRESSMMSKKLATIICDIPELIDTDFTTYAFTMNNDLVEEAFQEIELRIKLHTKLL</sequence>
<dbReference type="GO" id="GO:0003677">
    <property type="term" value="F:DNA binding"/>
    <property type="evidence" value="ECO:0007669"/>
    <property type="project" value="UniProtKB-KW"/>
</dbReference>
<dbReference type="PANTHER" id="PTHR42646">
    <property type="entry name" value="FLAP ENDONUCLEASE XNI"/>
    <property type="match status" value="1"/>
</dbReference>
<keyword evidence="7" id="KW-0269">Exonuclease</keyword>
<feature type="domain" description="5'-3' exonuclease" evidence="6">
    <location>
        <begin position="3"/>
        <end position="276"/>
    </location>
</feature>
<dbReference type="CDD" id="cd09859">
    <property type="entry name" value="PIN_53EXO"/>
    <property type="match status" value="1"/>
</dbReference>
<dbReference type="InterPro" id="IPR029060">
    <property type="entry name" value="PIN-like_dom_sf"/>
</dbReference>
<dbReference type="GO" id="GO:0008409">
    <property type="term" value="F:5'-3' exonuclease activity"/>
    <property type="evidence" value="ECO:0007669"/>
    <property type="project" value="InterPro"/>
</dbReference>
<dbReference type="CDD" id="cd09898">
    <property type="entry name" value="H3TH_53EXO"/>
    <property type="match status" value="1"/>
</dbReference>
<dbReference type="GO" id="GO:0033567">
    <property type="term" value="P:DNA replication, Okazaki fragment processing"/>
    <property type="evidence" value="ECO:0007669"/>
    <property type="project" value="InterPro"/>
</dbReference>
<dbReference type="InterPro" id="IPR020046">
    <property type="entry name" value="5-3_exonucl_a-hlix_arch_N"/>
</dbReference>
<proteinExistence type="predicted"/>
<gene>
    <name evidence="7" type="ORF">AB3N04_19810</name>
</gene>
<dbReference type="InterPro" id="IPR008918">
    <property type="entry name" value="HhH2"/>
</dbReference>
<evidence type="ECO:0000256" key="1">
    <source>
        <dbReference type="ARBA" id="ARBA00022722"/>
    </source>
</evidence>
<evidence type="ECO:0000313" key="7">
    <source>
        <dbReference type="EMBL" id="XDI36893.1"/>
    </source>
</evidence>
<dbReference type="InterPro" id="IPR036279">
    <property type="entry name" value="5-3_exonuclease_C_sf"/>
</dbReference>
<dbReference type="PANTHER" id="PTHR42646:SF2">
    <property type="entry name" value="5'-3' EXONUCLEASE FAMILY PROTEIN"/>
    <property type="match status" value="1"/>
</dbReference>
<evidence type="ECO:0000256" key="5">
    <source>
        <dbReference type="ARBA" id="ARBA00050026"/>
    </source>
</evidence>
<dbReference type="InterPro" id="IPR020045">
    <property type="entry name" value="DNA_polI_H3TH"/>
</dbReference>
<protein>
    <recommendedName>
        <fullName evidence="5">5'-3' exonuclease</fullName>
    </recommendedName>
</protein>
<keyword evidence="2" id="KW-0378">Hydrolase</keyword>
<dbReference type="SMART" id="SM00279">
    <property type="entry name" value="HhH2"/>
    <property type="match status" value="1"/>
</dbReference>
<evidence type="ECO:0000259" key="6">
    <source>
        <dbReference type="SMART" id="SM00475"/>
    </source>
</evidence>
<dbReference type="EMBL" id="CP162551">
    <property type="protein sequence ID" value="XDI36893.1"/>
    <property type="molecule type" value="Genomic_DNA"/>
</dbReference>
<dbReference type="RefSeq" id="WP_368504273.1">
    <property type="nucleotide sequence ID" value="NZ_CP162551.1"/>
</dbReference>
<dbReference type="SUPFAM" id="SSF88723">
    <property type="entry name" value="PIN domain-like"/>
    <property type="match status" value="1"/>
</dbReference>
<dbReference type="Gene3D" id="1.10.150.20">
    <property type="entry name" value="5' to 3' exonuclease, C-terminal subdomain"/>
    <property type="match status" value="1"/>
</dbReference>
<comment type="function">
    <text evidence="4">5'-3' exonuclease acting preferentially on double-stranded DNA.</text>
</comment>
<keyword evidence="3" id="KW-0238">DNA-binding</keyword>
<dbReference type="GO" id="GO:0017108">
    <property type="term" value="F:5'-flap endonuclease activity"/>
    <property type="evidence" value="ECO:0007669"/>
    <property type="project" value="InterPro"/>
</dbReference>
<keyword evidence="1" id="KW-0540">Nuclease</keyword>
<dbReference type="Pfam" id="PF02739">
    <property type="entry name" value="5_3_exonuc_N"/>
    <property type="match status" value="1"/>
</dbReference>
<dbReference type="SMART" id="SM00475">
    <property type="entry name" value="53EXOc"/>
    <property type="match status" value="1"/>
</dbReference>
<dbReference type="FunFam" id="1.10.150.20:FF:000003">
    <property type="entry name" value="DNA polymerase I"/>
    <property type="match status" value="1"/>
</dbReference>
<evidence type="ECO:0000256" key="2">
    <source>
        <dbReference type="ARBA" id="ARBA00022801"/>
    </source>
</evidence>
<dbReference type="Pfam" id="PF01367">
    <property type="entry name" value="5_3_exonuc"/>
    <property type="match status" value="1"/>
</dbReference>
<dbReference type="SUPFAM" id="SSF47807">
    <property type="entry name" value="5' to 3' exonuclease, C-terminal subdomain"/>
    <property type="match status" value="1"/>
</dbReference>
<dbReference type="InterPro" id="IPR002421">
    <property type="entry name" value="5-3_exonuclease"/>
</dbReference>
<dbReference type="InterPro" id="IPR038969">
    <property type="entry name" value="FEN"/>
</dbReference>
<accession>A0AB39BTN8</accession>
<reference evidence="7" key="1">
    <citation type="submission" date="2024-07" db="EMBL/GenBank/DDBJ databases">
        <title>Identification and characteristics of an arsenic-resistant bacterial isolate, which belongs to a novel species.</title>
        <authorList>
            <person name="Juszczyk A."/>
            <person name="Kowalczyk A."/>
            <person name="Was K."/>
            <person name="Kosowicz W."/>
            <person name="Budzyn A."/>
            <person name="Latowski D."/>
        </authorList>
    </citation>
    <scope>NUCLEOTIDE SEQUENCE</scope>
    <source>
        <strain evidence="7">As8PL</strain>
    </source>
</reference>
<evidence type="ECO:0000256" key="4">
    <source>
        <dbReference type="ARBA" id="ARBA00049957"/>
    </source>
</evidence>
<organism evidence="7">
    <name type="scientific">Alkalihalophilus sp. As8PL</name>
    <dbReference type="NCBI Taxonomy" id="3237103"/>
    <lineage>
        <taxon>Bacteria</taxon>
        <taxon>Bacillati</taxon>
        <taxon>Bacillota</taxon>
        <taxon>Bacilli</taxon>
        <taxon>Bacillales</taxon>
        <taxon>Bacillaceae</taxon>
        <taxon>Alkalihalophilus</taxon>
    </lineage>
</organism>
<dbReference type="AlphaFoldDB" id="A0AB39BTN8"/>
<dbReference type="Gene3D" id="3.40.50.1010">
    <property type="entry name" value="5'-nuclease"/>
    <property type="match status" value="1"/>
</dbReference>